<evidence type="ECO:0000313" key="4">
    <source>
        <dbReference type="EMBL" id="RKL66284.1"/>
    </source>
</evidence>
<accession>A0A3A9JZF8</accession>
<dbReference type="PANTHER" id="PTHR40081:SF1">
    <property type="entry name" value="TAT PATHWAY SIGNAL SEQUENCE DOMAIN PROTEIN"/>
    <property type="match status" value="1"/>
</dbReference>
<sequence>MKLTWMEDNPTQKSGVAWGVPWAKGKLNREDSLVLQKETGELVRIQSWPTAYWPDGSIKWTGQAAVIDGISAKSYELKVTANKTKNEDMSVKDSHQTIEIDTGNMTCVLHKKGKTLIKSLTMNGVEKGKEGKLIAVTERRTVKGNESIRSTQQHDGEIISVEVEQVGPVRTVVKVEGEHTPSDPSAKMPFIVRLYLYAETETIRIVHTFLYDGDAENHFIKGLGIEISPSITGEAWNRHVHVTGDTGVYSEPAQLVQTRRFKGANGLYKKQIDGEILQEELESSLKAHVIENAIWNDFKVVQDSATHYKFVKRTNDGYSWIDSLHGKRSRGVMYAGGETGGIAAGIKDFWQKHPSALEVNKLSTDEAKMTLWFWSPDGEIMDFRHYSEHTHVTSAYEGFDEMRATPKGIANTSEAYLKCYTEAPAHQELEQLTTDWQAPPLLVCEPEYYYETEATGVWSLPNYQNPAKANLEKQLDAAFTYYKKEIDQRSWYGYWNYGDVMHTYDAVRHQWNYDMGGFAWQNTELVPNLWLWYSFFRTGRKDIFKMAEAMTRHTSEVDQYHLGEYAGLGSRHNVSHWGCGCKEARISMAGLHKYYYFLTTDERTRDLLEDVRDAEQATVNLDPMREFFPKDEHPTHARVGPDWAAFCSNWFSEWERTEDKKYRDKLMTGMNDLKQLPFRLLSGPTFGFDPKTSHLHHLGDGNSGGYHMVIAFGAPQVWMEMAHVMKDEEWKDMLVEFGQFYLYSDAEKREKSEGILSDEKFHWPMFAAGMGAYAAAKKQDSEMARKTWNLLLNKETSHTPLPIETEVVSGWTEIEEIPWITTNTISQWCLNTITALELIGDCLPELDEEK</sequence>
<dbReference type="InterPro" id="IPR045793">
    <property type="entry name" value="PcRGLX/YetA-like"/>
</dbReference>
<dbReference type="OrthoDB" id="262615at2"/>
<evidence type="ECO:0000313" key="5">
    <source>
        <dbReference type="Proteomes" id="UP000281498"/>
    </source>
</evidence>
<dbReference type="InterPro" id="IPR048329">
    <property type="entry name" value="PcRGLX_1st"/>
</dbReference>
<feature type="domain" description="PcRGLX/YetA-like central beta-sandwich" evidence="2">
    <location>
        <begin position="90"/>
        <end position="433"/>
    </location>
</feature>
<dbReference type="PANTHER" id="PTHR40081">
    <property type="entry name" value="CONCANAVALIN A-LIKE LECTIN/GLUCANASE"/>
    <property type="match status" value="1"/>
</dbReference>
<evidence type="ECO:0000259" key="2">
    <source>
        <dbReference type="Pfam" id="PF21345"/>
    </source>
</evidence>
<protein>
    <recommendedName>
        <fullName evidence="6">Tat pathway signal sequence domain protein</fullName>
    </recommendedName>
</protein>
<proteinExistence type="predicted"/>
<dbReference type="InterPro" id="IPR048330">
    <property type="entry name" value="PcRGLX/YetA_2nd"/>
</dbReference>
<organism evidence="4 5">
    <name type="scientific">Salipaludibacillus neizhouensis</name>
    <dbReference type="NCBI Taxonomy" id="885475"/>
    <lineage>
        <taxon>Bacteria</taxon>
        <taxon>Bacillati</taxon>
        <taxon>Bacillota</taxon>
        <taxon>Bacilli</taxon>
        <taxon>Bacillales</taxon>
        <taxon>Bacillaceae</taxon>
    </lineage>
</organism>
<dbReference type="Proteomes" id="UP000281498">
    <property type="component" value="Unassembled WGS sequence"/>
</dbReference>
<dbReference type="Pfam" id="PF21345">
    <property type="entry name" value="PcRGLX_2nd"/>
    <property type="match status" value="1"/>
</dbReference>
<evidence type="ECO:0000259" key="1">
    <source>
        <dbReference type="Pfam" id="PF19501"/>
    </source>
</evidence>
<evidence type="ECO:0000259" key="3">
    <source>
        <dbReference type="Pfam" id="PF21346"/>
    </source>
</evidence>
<feature type="domain" description="PcRGLX/YetA-like N-terminal RIFT barrel" evidence="1">
    <location>
        <begin position="1"/>
        <end position="78"/>
    </location>
</feature>
<evidence type="ECO:0008006" key="6">
    <source>
        <dbReference type="Google" id="ProtNLM"/>
    </source>
</evidence>
<dbReference type="Pfam" id="PF19501">
    <property type="entry name" value="PcRGLX_1st"/>
    <property type="match status" value="1"/>
</dbReference>
<comment type="caution">
    <text evidence="4">The sequence shown here is derived from an EMBL/GenBank/DDBJ whole genome shotgun (WGS) entry which is preliminary data.</text>
</comment>
<dbReference type="Pfam" id="PF21346">
    <property type="entry name" value="PcRGLX_3rd"/>
    <property type="match status" value="1"/>
</dbReference>
<dbReference type="AlphaFoldDB" id="A0A3A9JZF8"/>
<dbReference type="EMBL" id="PDOE01000007">
    <property type="protein sequence ID" value="RKL66284.1"/>
    <property type="molecule type" value="Genomic_DNA"/>
</dbReference>
<reference evidence="4 5" key="1">
    <citation type="submission" date="2017-10" db="EMBL/GenBank/DDBJ databases">
        <title>Bacillus sp. nov., a halophilic bacterium isolated from a Keqin Lake.</title>
        <authorList>
            <person name="Wang H."/>
        </authorList>
    </citation>
    <scope>NUCLEOTIDE SEQUENCE [LARGE SCALE GENOMIC DNA]</scope>
    <source>
        <strain evidence="4 5">KCTC 13187</strain>
    </source>
</reference>
<gene>
    <name evidence="4" type="ORF">CR203_15425</name>
</gene>
<name>A0A3A9JZF8_9BACI</name>
<keyword evidence="5" id="KW-1185">Reference proteome</keyword>
<dbReference type="InterPro" id="IPR048331">
    <property type="entry name" value="PcRGLX/YetA_3rd"/>
</dbReference>
<feature type="domain" description="PcRGLX/YetA-like C-terminal alpha/alpha toroid" evidence="3">
    <location>
        <begin position="439"/>
        <end position="843"/>
    </location>
</feature>
<dbReference type="RefSeq" id="WP_110939065.1">
    <property type="nucleotide sequence ID" value="NZ_KZ614148.1"/>
</dbReference>